<proteinExistence type="predicted"/>
<dbReference type="GO" id="GO:0008168">
    <property type="term" value="F:methyltransferase activity"/>
    <property type="evidence" value="ECO:0007669"/>
    <property type="project" value="UniProtKB-KW"/>
</dbReference>
<evidence type="ECO:0000313" key="3">
    <source>
        <dbReference type="Proteomes" id="UP001620597"/>
    </source>
</evidence>
<dbReference type="EMBL" id="JBBKTX010000016">
    <property type="protein sequence ID" value="MFK4753482.1"/>
    <property type="molecule type" value="Genomic_DNA"/>
</dbReference>
<keyword evidence="2" id="KW-0808">Transferase</keyword>
<dbReference type="Gene3D" id="3.40.50.150">
    <property type="entry name" value="Vaccinia Virus protein VP39"/>
    <property type="match status" value="1"/>
</dbReference>
<name>A0ABW8NKK3_9GAMM</name>
<dbReference type="Proteomes" id="UP001620597">
    <property type="component" value="Unassembled WGS sequence"/>
</dbReference>
<dbReference type="EC" id="2.1.1.-" evidence="2"/>
<dbReference type="SUPFAM" id="SSF53335">
    <property type="entry name" value="S-adenosyl-L-methionine-dependent methyltransferases"/>
    <property type="match status" value="1"/>
</dbReference>
<dbReference type="CDD" id="cd02440">
    <property type="entry name" value="AdoMet_MTases"/>
    <property type="match status" value="1"/>
</dbReference>
<evidence type="ECO:0000313" key="2">
    <source>
        <dbReference type="EMBL" id="MFK4753482.1"/>
    </source>
</evidence>
<evidence type="ECO:0000259" key="1">
    <source>
        <dbReference type="Pfam" id="PF13649"/>
    </source>
</evidence>
<feature type="domain" description="Methyltransferase" evidence="1">
    <location>
        <begin position="47"/>
        <end position="144"/>
    </location>
</feature>
<comment type="caution">
    <text evidence="2">The sequence shown here is derived from an EMBL/GenBank/DDBJ whole genome shotgun (WGS) entry which is preliminary data.</text>
</comment>
<dbReference type="GO" id="GO:0032259">
    <property type="term" value="P:methylation"/>
    <property type="evidence" value="ECO:0007669"/>
    <property type="project" value="UniProtKB-KW"/>
</dbReference>
<keyword evidence="3" id="KW-1185">Reference proteome</keyword>
<dbReference type="InterPro" id="IPR029063">
    <property type="entry name" value="SAM-dependent_MTases_sf"/>
</dbReference>
<organism evidence="2 3">
    <name type="scientific">Oceanobacter antarcticus</name>
    <dbReference type="NCBI Taxonomy" id="3133425"/>
    <lineage>
        <taxon>Bacteria</taxon>
        <taxon>Pseudomonadati</taxon>
        <taxon>Pseudomonadota</taxon>
        <taxon>Gammaproteobacteria</taxon>
        <taxon>Oceanospirillales</taxon>
        <taxon>Oceanospirillaceae</taxon>
        <taxon>Oceanobacter</taxon>
    </lineage>
</organism>
<dbReference type="InterPro" id="IPR041698">
    <property type="entry name" value="Methyltransf_25"/>
</dbReference>
<protein>
    <submittedName>
        <fullName evidence="2">Class I SAM-dependent methyltransferase</fullName>
        <ecNumber evidence="2">2.1.1.-</ecNumber>
    </submittedName>
</protein>
<sequence>MPSPTASVDFYHRHAKRLADCYDGLSVEQVHGSWLPLVPVQPGARALDVGAGCGRDACWLAQQGWQVTAVEPAAGMRDIGQQRSQALELGQDKLAWIDDALPPLAKVPNADYHLILLSAVWMHLSIAHRPLALRRLVQLLAETGVIVITLRSGSGDPERPMYPVSAVEVRAIAKPLKLSVEELTPRAGRGDLLERPNVTWQTVMLRRDRDN</sequence>
<gene>
    <name evidence="2" type="ORF">WG929_13780</name>
</gene>
<keyword evidence="2" id="KW-0489">Methyltransferase</keyword>
<reference evidence="2 3" key="1">
    <citation type="submission" date="2024-03" db="EMBL/GenBank/DDBJ databases">
        <title>High-quality draft genome sequence of Oceanobacter sp. wDCs-4.</title>
        <authorList>
            <person name="Dong C."/>
        </authorList>
    </citation>
    <scope>NUCLEOTIDE SEQUENCE [LARGE SCALE GENOMIC DNA]</scope>
    <source>
        <strain evidence="3">wDCs-4</strain>
    </source>
</reference>
<dbReference type="Pfam" id="PF13649">
    <property type="entry name" value="Methyltransf_25"/>
    <property type="match status" value="1"/>
</dbReference>
<dbReference type="RefSeq" id="WP_416206514.1">
    <property type="nucleotide sequence ID" value="NZ_JBBKTX010000016.1"/>
</dbReference>
<accession>A0ABW8NKK3</accession>